<feature type="region of interest" description="Disordered" evidence="1">
    <location>
        <begin position="25"/>
        <end position="86"/>
    </location>
</feature>
<evidence type="ECO:0000256" key="1">
    <source>
        <dbReference type="SAM" id="MobiDB-lite"/>
    </source>
</evidence>
<keyword evidence="5" id="KW-1185">Reference proteome</keyword>
<organism evidence="3 5">
    <name type="scientific">Methanobacterium veterum</name>
    <dbReference type="NCBI Taxonomy" id="408577"/>
    <lineage>
        <taxon>Archaea</taxon>
        <taxon>Methanobacteriati</taxon>
        <taxon>Methanobacteriota</taxon>
        <taxon>Methanomada group</taxon>
        <taxon>Methanobacteria</taxon>
        <taxon>Methanobacteriales</taxon>
        <taxon>Methanobacteriaceae</taxon>
        <taxon>Methanobacterium</taxon>
    </lineage>
</organism>
<evidence type="ECO:0000313" key="5">
    <source>
        <dbReference type="Proteomes" id="UP001068021"/>
    </source>
</evidence>
<accession>A0A9E4ZXB5</accession>
<name>A0A9E4ZXB5_9EURY</name>
<proteinExistence type="predicted"/>
<evidence type="ECO:0000313" key="3">
    <source>
        <dbReference type="EMBL" id="MCZ3367282.1"/>
    </source>
</evidence>
<dbReference type="EMBL" id="JAPVES010000030">
    <property type="protein sequence ID" value="MCZ3373570.1"/>
    <property type="molecule type" value="Genomic_DNA"/>
</dbReference>
<dbReference type="AlphaFoldDB" id="A0A9E4ZXB5"/>
<feature type="compositionally biased region" description="Polar residues" evidence="1">
    <location>
        <begin position="25"/>
        <end position="78"/>
    </location>
</feature>
<feature type="transmembrane region" description="Helical" evidence="2">
    <location>
        <begin position="203"/>
        <end position="223"/>
    </location>
</feature>
<evidence type="ECO:0000313" key="4">
    <source>
        <dbReference type="EMBL" id="MCZ3373570.1"/>
    </source>
</evidence>
<dbReference type="RefSeq" id="WP_048082530.1">
    <property type="nucleotide sequence ID" value="NZ_JAPVER010000020.1"/>
</dbReference>
<dbReference type="Proteomes" id="UP001074446">
    <property type="component" value="Unassembled WGS sequence"/>
</dbReference>
<keyword evidence="2" id="KW-0472">Membrane</keyword>
<sequence length="228" mass="25553">MKKVLVLFLTIAVVAGTSIGFGATLNSNTNDPGNTINTATTDGNNIDNSQNDENSDNINQNRDNTHSGQGENDGNNFEQDYGNNYNGNDRDNWYDGFWNKKDRDKGYDRCHNKDYDTLWNCHDDYECCDDYDYGCDDDDECYNANYINNQIAINNDINNVNVNAGSNTGTELASGSKASQIYSEIQEYNYKNRSINELPMQKTGLPVVPALLSTLLVGSGLLYRKLRK</sequence>
<comment type="caution">
    <text evidence="3">The sequence shown here is derived from an EMBL/GenBank/DDBJ whole genome shotgun (WGS) entry which is preliminary data.</text>
</comment>
<gene>
    <name evidence="4" type="ORF">O3H35_13055</name>
    <name evidence="3" type="ORF">O3H54_15435</name>
</gene>
<reference evidence="3" key="1">
    <citation type="submission" date="2022-12" db="EMBL/GenBank/DDBJ databases">
        <title>Reclassification of two methanogenic archaea species isolated from the Kolyma lowland permafrost.</title>
        <authorList>
            <person name="Trubitsyn V.E."/>
            <person name="Rivkina E.M."/>
            <person name="Shcherbakova V.A."/>
        </authorList>
    </citation>
    <scope>NUCLEOTIDE SEQUENCE</scope>
    <source>
        <strain evidence="3">M2</strain>
        <strain evidence="4">MK4</strain>
    </source>
</reference>
<evidence type="ECO:0000256" key="2">
    <source>
        <dbReference type="SAM" id="Phobius"/>
    </source>
</evidence>
<protein>
    <submittedName>
        <fullName evidence="3">Uncharacterized protein</fullName>
    </submittedName>
</protein>
<dbReference type="Proteomes" id="UP001068021">
    <property type="component" value="Unassembled WGS sequence"/>
</dbReference>
<keyword evidence="2" id="KW-0812">Transmembrane</keyword>
<dbReference type="EMBL" id="JAPVER010000020">
    <property type="protein sequence ID" value="MCZ3367282.1"/>
    <property type="molecule type" value="Genomic_DNA"/>
</dbReference>
<keyword evidence="2" id="KW-1133">Transmembrane helix</keyword>